<gene>
    <name evidence="3" type="ORF">EV187_3522</name>
</gene>
<dbReference type="SUPFAM" id="SSF111331">
    <property type="entry name" value="NAD kinase/diacylglycerol kinase-like"/>
    <property type="match status" value="1"/>
</dbReference>
<accession>A0A4Q7M8W2</accession>
<evidence type="ECO:0000256" key="1">
    <source>
        <dbReference type="SAM" id="MobiDB-lite"/>
    </source>
</evidence>
<dbReference type="InterPro" id="IPR017438">
    <property type="entry name" value="ATP-NAD_kinase_N"/>
</dbReference>
<feature type="region of interest" description="Disordered" evidence="1">
    <location>
        <begin position="1"/>
        <end position="22"/>
    </location>
</feature>
<organism evidence="3 4">
    <name type="scientific">Agromyces ramosus</name>
    <dbReference type="NCBI Taxonomy" id="33879"/>
    <lineage>
        <taxon>Bacteria</taxon>
        <taxon>Bacillati</taxon>
        <taxon>Actinomycetota</taxon>
        <taxon>Actinomycetes</taxon>
        <taxon>Micrococcales</taxon>
        <taxon>Microbacteriaceae</taxon>
        <taxon>Agromyces</taxon>
    </lineage>
</organism>
<protein>
    <submittedName>
        <fullName evidence="3">Diacylglycerol kinase family enzyme</fullName>
    </submittedName>
</protein>
<dbReference type="GO" id="GO:0019242">
    <property type="term" value="P:methylglyoxal biosynthetic process"/>
    <property type="evidence" value="ECO:0007669"/>
    <property type="project" value="InterPro"/>
</dbReference>
<evidence type="ECO:0000259" key="2">
    <source>
        <dbReference type="PROSITE" id="PS50146"/>
    </source>
</evidence>
<keyword evidence="3" id="KW-0808">Transferase</keyword>
<dbReference type="InterPro" id="IPR016064">
    <property type="entry name" value="NAD/diacylglycerol_kinase_sf"/>
</dbReference>
<keyword evidence="3" id="KW-0418">Kinase</keyword>
<dbReference type="GO" id="GO:0005829">
    <property type="term" value="C:cytosol"/>
    <property type="evidence" value="ECO:0007669"/>
    <property type="project" value="TreeGrafter"/>
</dbReference>
<dbReference type="Gene3D" id="2.60.200.40">
    <property type="match status" value="1"/>
</dbReference>
<dbReference type="GO" id="GO:0016301">
    <property type="term" value="F:kinase activity"/>
    <property type="evidence" value="ECO:0007669"/>
    <property type="project" value="UniProtKB-KW"/>
</dbReference>
<dbReference type="InterPro" id="IPR004363">
    <property type="entry name" value="Methylgl_synth"/>
</dbReference>
<proteinExistence type="predicted"/>
<feature type="compositionally biased region" description="Basic and acidic residues" evidence="1">
    <location>
        <begin position="1"/>
        <end position="10"/>
    </location>
</feature>
<evidence type="ECO:0000313" key="3">
    <source>
        <dbReference type="EMBL" id="RZS63613.1"/>
    </source>
</evidence>
<dbReference type="Gene3D" id="3.40.50.10330">
    <property type="entry name" value="Probable inorganic polyphosphate/atp-NAD kinase, domain 1"/>
    <property type="match status" value="1"/>
</dbReference>
<evidence type="ECO:0000313" key="4">
    <source>
        <dbReference type="Proteomes" id="UP000293289"/>
    </source>
</evidence>
<keyword evidence="4" id="KW-1185">Reference proteome</keyword>
<feature type="domain" description="DAGKc" evidence="2">
    <location>
        <begin position="24"/>
        <end position="154"/>
    </location>
</feature>
<dbReference type="InterPro" id="IPR001206">
    <property type="entry name" value="Diacylglycerol_kinase_cat_dom"/>
</dbReference>
<dbReference type="Proteomes" id="UP000293289">
    <property type="component" value="Unassembled WGS sequence"/>
</dbReference>
<sequence>MEPETDDRTAPDATEATPPAATETAQRLAAVIYNPVKVDVEELRAAIAAEPASADWAETAWYETTEADPGGGQAKQALEAGADLVIAAGGDGTIRAVAEVLGGTSTSLALLPSGTGNLLARNLDLTLDDMEHSIRTAFDGVDRRIDLAWADIRREGGGVERAAYLVMAGFGLDAKMVSNTDDDLKAKVGWLAYVDAIRKALREENRMRIKYRVDGHGTHSVSAHTLIIGNCGSLPANILLLPTAAIDDGRFEAVFLRPESAWGWTQILVKVIWENGVLRRTRLGRKLVSRDVDALRYVRGQRMDVVLSHPDEIELDGDTFGRAEAFRTWIDAGALTVRVPAGDGEPTAE</sequence>
<dbReference type="PANTHER" id="PTHR30492">
    <property type="entry name" value="METHYLGLYOXAL SYNTHASE"/>
    <property type="match status" value="1"/>
</dbReference>
<name>A0A4Q7M8W2_9MICO</name>
<dbReference type="AlphaFoldDB" id="A0A4Q7M8W2"/>
<comment type="caution">
    <text evidence="3">The sequence shown here is derived from an EMBL/GenBank/DDBJ whole genome shotgun (WGS) entry which is preliminary data.</text>
</comment>
<dbReference type="RefSeq" id="WP_207221881.1">
    <property type="nucleotide sequence ID" value="NZ_SGWY01000004.1"/>
</dbReference>
<dbReference type="PANTHER" id="PTHR30492:SF0">
    <property type="entry name" value="METHYLGLYOXAL SYNTHASE"/>
    <property type="match status" value="1"/>
</dbReference>
<feature type="compositionally biased region" description="Low complexity" evidence="1">
    <location>
        <begin position="11"/>
        <end position="22"/>
    </location>
</feature>
<dbReference type="PROSITE" id="PS50146">
    <property type="entry name" value="DAGK"/>
    <property type="match status" value="1"/>
</dbReference>
<dbReference type="GO" id="GO:0008929">
    <property type="term" value="F:methylglyoxal synthase activity"/>
    <property type="evidence" value="ECO:0007669"/>
    <property type="project" value="InterPro"/>
</dbReference>
<reference evidence="3 4" key="1">
    <citation type="submission" date="2019-02" db="EMBL/GenBank/DDBJ databases">
        <title>Genomic Encyclopedia of Type Strains, Phase IV (KMG-IV): sequencing the most valuable type-strain genomes for metagenomic binning, comparative biology and taxonomic classification.</title>
        <authorList>
            <person name="Goeker M."/>
        </authorList>
    </citation>
    <scope>NUCLEOTIDE SEQUENCE [LARGE SCALE GENOMIC DNA]</scope>
    <source>
        <strain evidence="3 4">DSM 43045</strain>
    </source>
</reference>
<dbReference type="Pfam" id="PF00781">
    <property type="entry name" value="DAGK_cat"/>
    <property type="match status" value="1"/>
</dbReference>
<dbReference type="EMBL" id="SGWY01000004">
    <property type="protein sequence ID" value="RZS63613.1"/>
    <property type="molecule type" value="Genomic_DNA"/>
</dbReference>